<dbReference type="RefSeq" id="WP_090070297.1">
    <property type="nucleotide sequence ID" value="NZ_FOFT01000014.1"/>
</dbReference>
<dbReference type="AlphaFoldDB" id="A0A1H9XDM2"/>
<protein>
    <recommendedName>
        <fullName evidence="3">Activator of Hsp90 ATPase homolog 1-like protein</fullName>
    </recommendedName>
</protein>
<dbReference type="SUPFAM" id="SSF55961">
    <property type="entry name" value="Bet v1-like"/>
    <property type="match status" value="1"/>
</dbReference>
<name>A0A1H9XDM2_9PSEU</name>
<accession>A0A1H9XDM2</accession>
<reference evidence="2" key="1">
    <citation type="submission" date="2016-10" db="EMBL/GenBank/DDBJ databases">
        <authorList>
            <person name="Varghese N."/>
            <person name="Submissions S."/>
        </authorList>
    </citation>
    <scope>NUCLEOTIDE SEQUENCE [LARGE SCALE GENOMIC DNA]</scope>
    <source>
        <strain evidence="2">CGMCC 4.578</strain>
    </source>
</reference>
<dbReference type="InterPro" id="IPR023393">
    <property type="entry name" value="START-like_dom_sf"/>
</dbReference>
<evidence type="ECO:0000313" key="2">
    <source>
        <dbReference type="Proteomes" id="UP000199028"/>
    </source>
</evidence>
<keyword evidence="2" id="KW-1185">Reference proteome</keyword>
<evidence type="ECO:0000313" key="1">
    <source>
        <dbReference type="EMBL" id="SES43957.1"/>
    </source>
</evidence>
<dbReference type="EMBL" id="FOFT01000014">
    <property type="protein sequence ID" value="SES43957.1"/>
    <property type="molecule type" value="Genomic_DNA"/>
</dbReference>
<evidence type="ECO:0008006" key="3">
    <source>
        <dbReference type="Google" id="ProtNLM"/>
    </source>
</evidence>
<dbReference type="CDD" id="cd07814">
    <property type="entry name" value="SRPBCC_CalC_Aha1-like"/>
    <property type="match status" value="1"/>
</dbReference>
<gene>
    <name evidence="1" type="ORF">SAMN05216195_114147</name>
</gene>
<sequence length="193" mass="21696">MSDEGVRIEITVAAPVDEVWQSFRDKEKLRHWHGWDLPELDAEIDNIYFENAEEGDGATLVVQGHDTFVLTPVPEGTRVVLTRAPVGTSPEWDAYYDEITEGWITFLHQLKFAHEYHPGEKRRTLFWSCEVDLGVSGKPFFESANQRGVVVEEFGPGLVVTSAQMTVVTTYGFSDAELEALRQRGPADVADPK</sequence>
<organism evidence="1 2">
    <name type="scientific">Lentzea flaviverrucosa</name>
    <dbReference type="NCBI Taxonomy" id="200379"/>
    <lineage>
        <taxon>Bacteria</taxon>
        <taxon>Bacillati</taxon>
        <taxon>Actinomycetota</taxon>
        <taxon>Actinomycetes</taxon>
        <taxon>Pseudonocardiales</taxon>
        <taxon>Pseudonocardiaceae</taxon>
        <taxon>Lentzea</taxon>
    </lineage>
</organism>
<dbReference type="OrthoDB" id="3334241at2"/>
<dbReference type="Gene3D" id="3.30.530.20">
    <property type="match status" value="1"/>
</dbReference>
<proteinExistence type="predicted"/>
<dbReference type="Proteomes" id="UP000199028">
    <property type="component" value="Unassembled WGS sequence"/>
</dbReference>